<feature type="domain" description="HTH marR-type" evidence="1">
    <location>
        <begin position="12"/>
        <end position="140"/>
    </location>
</feature>
<accession>A0ABR9JPK8</accession>
<dbReference type="Gene3D" id="1.10.10.10">
    <property type="entry name" value="Winged helix-like DNA-binding domain superfamily/Winged helix DNA-binding domain"/>
    <property type="match status" value="1"/>
</dbReference>
<proteinExistence type="predicted"/>
<dbReference type="PANTHER" id="PTHR33164:SF99">
    <property type="entry name" value="MARR FAMILY REGULATORY PROTEIN"/>
    <property type="match status" value="1"/>
</dbReference>
<dbReference type="PANTHER" id="PTHR33164">
    <property type="entry name" value="TRANSCRIPTIONAL REGULATOR, MARR FAMILY"/>
    <property type="match status" value="1"/>
</dbReference>
<dbReference type="InterPro" id="IPR039422">
    <property type="entry name" value="MarR/SlyA-like"/>
</dbReference>
<organism evidence="2 3">
    <name type="scientific">Actinomadura algeriensis</name>
    <dbReference type="NCBI Taxonomy" id="1679523"/>
    <lineage>
        <taxon>Bacteria</taxon>
        <taxon>Bacillati</taxon>
        <taxon>Actinomycetota</taxon>
        <taxon>Actinomycetes</taxon>
        <taxon>Streptosporangiales</taxon>
        <taxon>Thermomonosporaceae</taxon>
        <taxon>Actinomadura</taxon>
    </lineage>
</organism>
<comment type="caution">
    <text evidence="2">The sequence shown here is derived from an EMBL/GenBank/DDBJ whole genome shotgun (WGS) entry which is preliminary data.</text>
</comment>
<dbReference type="EMBL" id="JADBDZ010000001">
    <property type="protein sequence ID" value="MBE1532472.1"/>
    <property type="molecule type" value="Genomic_DNA"/>
</dbReference>
<dbReference type="SUPFAM" id="SSF46785">
    <property type="entry name" value="Winged helix' DNA-binding domain"/>
    <property type="match status" value="1"/>
</dbReference>
<dbReference type="Pfam" id="PF01047">
    <property type="entry name" value="MarR"/>
    <property type="match status" value="1"/>
</dbReference>
<dbReference type="InterPro" id="IPR000835">
    <property type="entry name" value="HTH_MarR-typ"/>
</dbReference>
<dbReference type="InterPro" id="IPR036390">
    <property type="entry name" value="WH_DNA-bd_sf"/>
</dbReference>
<dbReference type="PROSITE" id="PS50995">
    <property type="entry name" value="HTH_MARR_2"/>
    <property type="match status" value="1"/>
</dbReference>
<dbReference type="InterPro" id="IPR036388">
    <property type="entry name" value="WH-like_DNA-bd_sf"/>
</dbReference>
<evidence type="ECO:0000313" key="2">
    <source>
        <dbReference type="EMBL" id="MBE1532472.1"/>
    </source>
</evidence>
<keyword evidence="2" id="KW-0238">DNA-binding</keyword>
<protein>
    <submittedName>
        <fullName evidence="2">DNA-binding MarR family transcriptional regulator</fullName>
    </submittedName>
</protein>
<dbReference type="SMART" id="SM00347">
    <property type="entry name" value="HTH_MARR"/>
    <property type="match status" value="1"/>
</dbReference>
<dbReference type="PRINTS" id="PR00598">
    <property type="entry name" value="HTHMARR"/>
</dbReference>
<dbReference type="RefSeq" id="WP_192759156.1">
    <property type="nucleotide sequence ID" value="NZ_JADBDZ010000001.1"/>
</dbReference>
<sequence>MEAQAEPSALAEQEICGLVKGLATQLDVHVRERAVNLDLTAPQATALRELAGPMTMRDLADRMSCEASNATFIVDRLERLGLVERRPHPTDRRAKILGLTPRGADVRERLLAMLVEDSPVTRLTQEEQRTLRELLLRATGRA</sequence>
<name>A0ABR9JPK8_9ACTN</name>
<gene>
    <name evidence="2" type="ORF">H4W34_002305</name>
</gene>
<evidence type="ECO:0000313" key="3">
    <source>
        <dbReference type="Proteomes" id="UP000627838"/>
    </source>
</evidence>
<keyword evidence="3" id="KW-1185">Reference proteome</keyword>
<reference evidence="2 3" key="1">
    <citation type="submission" date="2020-10" db="EMBL/GenBank/DDBJ databases">
        <title>Sequencing the genomes of 1000 actinobacteria strains.</title>
        <authorList>
            <person name="Klenk H.-P."/>
        </authorList>
    </citation>
    <scope>NUCLEOTIDE SEQUENCE [LARGE SCALE GENOMIC DNA]</scope>
    <source>
        <strain evidence="2 3">DSM 46744</strain>
    </source>
</reference>
<dbReference type="GO" id="GO:0003677">
    <property type="term" value="F:DNA binding"/>
    <property type="evidence" value="ECO:0007669"/>
    <property type="project" value="UniProtKB-KW"/>
</dbReference>
<evidence type="ECO:0000259" key="1">
    <source>
        <dbReference type="PROSITE" id="PS50995"/>
    </source>
</evidence>
<dbReference type="Proteomes" id="UP000627838">
    <property type="component" value="Unassembled WGS sequence"/>
</dbReference>